<dbReference type="Proteomes" id="UP000261540">
    <property type="component" value="Unplaced"/>
</dbReference>
<protein>
    <submittedName>
        <fullName evidence="1">Uncharacterized protein</fullName>
    </submittedName>
</protein>
<dbReference type="Ensembl" id="ENSPKIT00000035863.1">
    <property type="protein sequence ID" value="ENSPKIP00000019020.1"/>
    <property type="gene ID" value="ENSPKIG00000004358.1"/>
</dbReference>
<evidence type="ECO:0000313" key="2">
    <source>
        <dbReference type="Proteomes" id="UP000261540"/>
    </source>
</evidence>
<proteinExistence type="predicted"/>
<accession>A0A3B3RME8</accession>
<keyword evidence="2" id="KW-1185">Reference proteome</keyword>
<organism evidence="1 2">
    <name type="scientific">Paramormyrops kingsleyae</name>
    <dbReference type="NCBI Taxonomy" id="1676925"/>
    <lineage>
        <taxon>Eukaryota</taxon>
        <taxon>Metazoa</taxon>
        <taxon>Chordata</taxon>
        <taxon>Craniata</taxon>
        <taxon>Vertebrata</taxon>
        <taxon>Euteleostomi</taxon>
        <taxon>Actinopterygii</taxon>
        <taxon>Neopterygii</taxon>
        <taxon>Teleostei</taxon>
        <taxon>Osteoglossocephala</taxon>
        <taxon>Osteoglossomorpha</taxon>
        <taxon>Osteoglossiformes</taxon>
        <taxon>Mormyridae</taxon>
        <taxon>Paramormyrops</taxon>
    </lineage>
</organism>
<reference evidence="1" key="1">
    <citation type="submission" date="2025-08" db="UniProtKB">
        <authorList>
            <consortium name="Ensembl"/>
        </authorList>
    </citation>
    <scope>IDENTIFICATION</scope>
</reference>
<evidence type="ECO:0000313" key="1">
    <source>
        <dbReference type="Ensembl" id="ENSPKIP00000019020.1"/>
    </source>
</evidence>
<dbReference type="AlphaFoldDB" id="A0A3B3RME8"/>
<name>A0A3B3RME8_9TELE</name>
<sequence>MEKPKVMHYLTKPIHSEKCIVRQFCCCVYIRVYLHKPRLYSLLNTQAIGDSLNND</sequence>
<reference evidence="1" key="2">
    <citation type="submission" date="2025-09" db="UniProtKB">
        <authorList>
            <consortium name="Ensembl"/>
        </authorList>
    </citation>
    <scope>IDENTIFICATION</scope>
</reference>